<keyword evidence="1 3" id="KW-0547">Nucleotide-binding</keyword>
<evidence type="ECO:0000313" key="5">
    <source>
        <dbReference type="EMBL" id="PRP85621.1"/>
    </source>
</evidence>
<dbReference type="SUPFAM" id="SSF52540">
    <property type="entry name" value="P-loop containing nucleoside triphosphate hydrolases"/>
    <property type="match status" value="1"/>
</dbReference>
<dbReference type="EMBL" id="MDYQ01000042">
    <property type="protein sequence ID" value="PRP85621.1"/>
    <property type="molecule type" value="Genomic_DNA"/>
</dbReference>
<organism evidence="5 6">
    <name type="scientific">Planoprotostelium fungivorum</name>
    <dbReference type="NCBI Taxonomy" id="1890364"/>
    <lineage>
        <taxon>Eukaryota</taxon>
        <taxon>Amoebozoa</taxon>
        <taxon>Evosea</taxon>
        <taxon>Variosea</taxon>
        <taxon>Cavosteliida</taxon>
        <taxon>Cavosteliaceae</taxon>
        <taxon>Planoprotostelium</taxon>
    </lineage>
</organism>
<feature type="binding site" evidence="4">
    <location>
        <position position="31"/>
    </location>
    <ligand>
        <name>Mg(2+)</name>
        <dbReference type="ChEBI" id="CHEBI:18420"/>
    </ligand>
</feature>
<dbReference type="PROSITE" id="PS51419">
    <property type="entry name" value="RAB"/>
    <property type="match status" value="1"/>
</dbReference>
<dbReference type="InterPro" id="IPR005225">
    <property type="entry name" value="Small_GTP-bd"/>
</dbReference>
<keyword evidence="4" id="KW-0460">Magnesium</keyword>
<dbReference type="SMART" id="SM00177">
    <property type="entry name" value="ARF"/>
    <property type="match status" value="1"/>
</dbReference>
<dbReference type="FunCoup" id="A0A2P6NNT2">
    <property type="interactions" value="127"/>
</dbReference>
<dbReference type="InterPro" id="IPR024156">
    <property type="entry name" value="Small_GTPase_ARF"/>
</dbReference>
<evidence type="ECO:0000256" key="2">
    <source>
        <dbReference type="ARBA" id="ARBA00023134"/>
    </source>
</evidence>
<feature type="binding site" evidence="4">
    <location>
        <position position="55"/>
    </location>
    <ligand>
        <name>Mg(2+)</name>
        <dbReference type="ChEBI" id="CHEBI:18420"/>
    </ligand>
</feature>
<dbReference type="GO" id="GO:0005794">
    <property type="term" value="C:Golgi apparatus"/>
    <property type="evidence" value="ECO:0007669"/>
    <property type="project" value="TreeGrafter"/>
</dbReference>
<dbReference type="InParanoid" id="A0A2P6NNT2"/>
<keyword evidence="6" id="KW-1185">Reference proteome</keyword>
<dbReference type="Gene3D" id="3.40.50.300">
    <property type="entry name" value="P-loop containing nucleotide triphosphate hydrolases"/>
    <property type="match status" value="1"/>
</dbReference>
<dbReference type="PANTHER" id="PTHR45909">
    <property type="entry name" value="ADP-RIBOSYLATION FACTOR-RELATED PROTEIN 1"/>
    <property type="match status" value="1"/>
</dbReference>
<dbReference type="AlphaFoldDB" id="A0A2P6NNT2"/>
<accession>A0A2P6NNT2</accession>
<evidence type="ECO:0000256" key="3">
    <source>
        <dbReference type="PIRSR" id="PIRSR606689-1"/>
    </source>
</evidence>
<dbReference type="GO" id="GO:0043001">
    <property type="term" value="P:Golgi to plasma membrane protein transport"/>
    <property type="evidence" value="ECO:0007669"/>
    <property type="project" value="TreeGrafter"/>
</dbReference>
<feature type="binding site" evidence="3">
    <location>
        <position position="77"/>
    </location>
    <ligand>
        <name>GTP</name>
        <dbReference type="ChEBI" id="CHEBI:37565"/>
    </ligand>
</feature>
<dbReference type="InterPro" id="IPR006689">
    <property type="entry name" value="Small_GTPase_ARF/SAR"/>
</dbReference>
<gene>
    <name evidence="5" type="ORF">PROFUN_06410</name>
</gene>
<dbReference type="GO" id="GO:0005525">
    <property type="term" value="F:GTP binding"/>
    <property type="evidence" value="ECO:0007669"/>
    <property type="project" value="UniProtKB-KW"/>
</dbReference>
<comment type="caution">
    <text evidence="5">The sequence shown here is derived from an EMBL/GenBank/DDBJ whole genome shotgun (WGS) entry which is preliminary data.</text>
</comment>
<proteinExistence type="predicted"/>
<reference evidence="5 6" key="1">
    <citation type="journal article" date="2018" name="Genome Biol. Evol.">
        <title>Multiple Roots of Fruiting Body Formation in Amoebozoa.</title>
        <authorList>
            <person name="Hillmann F."/>
            <person name="Forbes G."/>
            <person name="Novohradska S."/>
            <person name="Ferling I."/>
            <person name="Riege K."/>
            <person name="Groth M."/>
            <person name="Westermann M."/>
            <person name="Marz M."/>
            <person name="Spaller T."/>
            <person name="Winckler T."/>
            <person name="Schaap P."/>
            <person name="Glockner G."/>
        </authorList>
    </citation>
    <scope>NUCLEOTIDE SEQUENCE [LARGE SCALE GENOMIC DNA]</scope>
    <source>
        <strain evidence="5 6">Jena</strain>
    </source>
</reference>
<protein>
    <submittedName>
        <fullName evidence="5">Uncharacterized protein</fullName>
    </submittedName>
</protein>
<dbReference type="NCBIfam" id="TIGR00231">
    <property type="entry name" value="small_GTP"/>
    <property type="match status" value="1"/>
</dbReference>
<dbReference type="SMART" id="SM00178">
    <property type="entry name" value="SAR"/>
    <property type="match status" value="1"/>
</dbReference>
<dbReference type="PROSITE" id="PS51417">
    <property type="entry name" value="ARF"/>
    <property type="match status" value="1"/>
</dbReference>
<dbReference type="STRING" id="1890364.A0A2P6NNT2"/>
<evidence type="ECO:0000256" key="1">
    <source>
        <dbReference type="ARBA" id="ARBA00022741"/>
    </source>
</evidence>
<name>A0A2P6NNT2_9EUKA</name>
<dbReference type="GO" id="GO:0006886">
    <property type="term" value="P:intracellular protein transport"/>
    <property type="evidence" value="ECO:0007669"/>
    <property type="project" value="TreeGrafter"/>
</dbReference>
<dbReference type="PANTHER" id="PTHR45909:SF1">
    <property type="entry name" value="ADP-RIBOSYLATION FACTOR-RELATED PROTEIN 1"/>
    <property type="match status" value="1"/>
</dbReference>
<keyword evidence="4" id="KW-0479">Metal-binding</keyword>
<dbReference type="GO" id="GO:0034067">
    <property type="term" value="P:protein localization to Golgi apparatus"/>
    <property type="evidence" value="ECO:0007669"/>
    <property type="project" value="TreeGrafter"/>
</dbReference>
<feature type="binding site" evidence="3">
    <location>
        <begin position="24"/>
        <end position="31"/>
    </location>
    <ligand>
        <name>GTP</name>
        <dbReference type="ChEBI" id="CHEBI:37565"/>
    </ligand>
</feature>
<sequence>MFGLLYGFYEHFTKKTEHHVITLGLDSVGKTALMERIKATYSMVQPLPMEKIMPTVGLNIARVVIGSSKLILWDLGGQAGLRPIWEKYYDEAQAIIFVIDASNDSRFEEAKSALEMVLRHPEIKRNIPLLILVSKADAVPSNVVAAVESRINDRIILMMHDEGRPTQVYATSAVNGQGVTAAIDWLKEKLSQMNT</sequence>
<dbReference type="Proteomes" id="UP000241769">
    <property type="component" value="Unassembled WGS sequence"/>
</dbReference>
<keyword evidence="2 3" id="KW-0342">GTP-binding</keyword>
<dbReference type="PRINTS" id="PR00449">
    <property type="entry name" value="RASTRNSFRMNG"/>
</dbReference>
<evidence type="ECO:0000313" key="6">
    <source>
        <dbReference type="Proteomes" id="UP000241769"/>
    </source>
</evidence>
<evidence type="ECO:0000256" key="4">
    <source>
        <dbReference type="PIRSR" id="PIRSR606689-2"/>
    </source>
</evidence>
<dbReference type="GO" id="GO:0046872">
    <property type="term" value="F:metal ion binding"/>
    <property type="evidence" value="ECO:0007669"/>
    <property type="project" value="UniProtKB-KW"/>
</dbReference>
<dbReference type="OrthoDB" id="414781at2759"/>
<dbReference type="Pfam" id="PF00025">
    <property type="entry name" value="Arf"/>
    <property type="match status" value="1"/>
</dbReference>
<dbReference type="GO" id="GO:0003924">
    <property type="term" value="F:GTPase activity"/>
    <property type="evidence" value="ECO:0007669"/>
    <property type="project" value="InterPro"/>
</dbReference>
<dbReference type="InterPro" id="IPR027417">
    <property type="entry name" value="P-loop_NTPase"/>
</dbReference>